<dbReference type="InterPro" id="IPR008480">
    <property type="entry name" value="DUF761_pln"/>
</dbReference>
<evidence type="ECO:0000256" key="1">
    <source>
        <dbReference type="SAM" id="MobiDB-lite"/>
    </source>
</evidence>
<dbReference type="PANTHER" id="PTHR33265">
    <property type="entry name" value="AVR9/CF-9 RAPIDLY ELICITED PROTEIN-RELATED"/>
    <property type="match status" value="1"/>
</dbReference>
<dbReference type="Pfam" id="PF05553">
    <property type="entry name" value="DUF761"/>
    <property type="match status" value="1"/>
</dbReference>
<sequence length="199" mass="22550">MEIQPSPGPGPSPSPSPSPQAVRKLWNVVRIVFLILRRGIAKSKSAVDLNVLLKRGRLAAAKAAAVTLLHHRDDALVHPRTDYEFSCSNSPALSFPFKKRKHQRLTRCHHHHHHHHDVLKALQILNDDGDDKVAVEASPLGGRRRVRVTDSPFPAKEDEEGDEVDVAAEEFIKRFYRNLNLQRKMAAAESPHHYDLWDR</sequence>
<dbReference type="PANTHER" id="PTHR33265:SF45">
    <property type="entry name" value="AVR9_CF-9 RAPIDLY ELICITED PROTEIN"/>
    <property type="match status" value="1"/>
</dbReference>
<organism evidence="2 3">
    <name type="scientific">Flemingia macrophylla</name>
    <dbReference type="NCBI Taxonomy" id="520843"/>
    <lineage>
        <taxon>Eukaryota</taxon>
        <taxon>Viridiplantae</taxon>
        <taxon>Streptophyta</taxon>
        <taxon>Embryophyta</taxon>
        <taxon>Tracheophyta</taxon>
        <taxon>Spermatophyta</taxon>
        <taxon>Magnoliopsida</taxon>
        <taxon>eudicotyledons</taxon>
        <taxon>Gunneridae</taxon>
        <taxon>Pentapetalae</taxon>
        <taxon>rosids</taxon>
        <taxon>fabids</taxon>
        <taxon>Fabales</taxon>
        <taxon>Fabaceae</taxon>
        <taxon>Papilionoideae</taxon>
        <taxon>50 kb inversion clade</taxon>
        <taxon>NPAAA clade</taxon>
        <taxon>indigoferoid/millettioid clade</taxon>
        <taxon>Phaseoleae</taxon>
        <taxon>Flemingia</taxon>
    </lineage>
</organism>
<dbReference type="Proteomes" id="UP001603857">
    <property type="component" value="Unassembled WGS sequence"/>
</dbReference>
<accession>A0ABD1LCX2</accession>
<name>A0ABD1LCX2_9FABA</name>
<gene>
    <name evidence="2" type="ORF">Fmac_030290</name>
</gene>
<comment type="caution">
    <text evidence="2">The sequence shown here is derived from an EMBL/GenBank/DDBJ whole genome shotgun (WGS) entry which is preliminary data.</text>
</comment>
<feature type="compositionally biased region" description="Pro residues" evidence="1">
    <location>
        <begin position="1"/>
        <end position="18"/>
    </location>
</feature>
<feature type="region of interest" description="Disordered" evidence="1">
    <location>
        <begin position="1"/>
        <end position="20"/>
    </location>
</feature>
<protein>
    <recommendedName>
        <fullName evidence="4">Avr9/Cf-9 rapidly elicited protein 146</fullName>
    </recommendedName>
</protein>
<reference evidence="2 3" key="1">
    <citation type="submission" date="2024-08" db="EMBL/GenBank/DDBJ databases">
        <title>Insights into the chromosomal genome structure of Flemingia macrophylla.</title>
        <authorList>
            <person name="Ding Y."/>
            <person name="Zhao Y."/>
            <person name="Bi W."/>
            <person name="Wu M."/>
            <person name="Zhao G."/>
            <person name="Gong Y."/>
            <person name="Li W."/>
            <person name="Zhang P."/>
        </authorList>
    </citation>
    <scope>NUCLEOTIDE SEQUENCE [LARGE SCALE GENOMIC DNA]</scope>
    <source>
        <strain evidence="2">DYQJB</strain>
        <tissue evidence="2">Leaf</tissue>
    </source>
</reference>
<keyword evidence="3" id="KW-1185">Reference proteome</keyword>
<dbReference type="EMBL" id="JBGMDY010000010">
    <property type="protein sequence ID" value="KAL2321321.1"/>
    <property type="molecule type" value="Genomic_DNA"/>
</dbReference>
<proteinExistence type="predicted"/>
<evidence type="ECO:0000313" key="2">
    <source>
        <dbReference type="EMBL" id="KAL2321321.1"/>
    </source>
</evidence>
<evidence type="ECO:0000313" key="3">
    <source>
        <dbReference type="Proteomes" id="UP001603857"/>
    </source>
</evidence>
<evidence type="ECO:0008006" key="4">
    <source>
        <dbReference type="Google" id="ProtNLM"/>
    </source>
</evidence>
<dbReference type="AlphaFoldDB" id="A0ABD1LCX2"/>